<evidence type="ECO:0000313" key="3">
    <source>
        <dbReference type="EMBL" id="MDO6541544.1"/>
    </source>
</evidence>
<accession>A0AAW7Y284</accession>
<reference evidence="3" key="1">
    <citation type="submission" date="2023-07" db="EMBL/GenBank/DDBJ databases">
        <title>Genome content predicts the carbon catabolic preferences of heterotrophic bacteria.</title>
        <authorList>
            <person name="Gralka M."/>
        </authorList>
    </citation>
    <scope>NUCLEOTIDE SEQUENCE</scope>
    <source>
        <strain evidence="3">G2M05</strain>
    </source>
</reference>
<dbReference type="InterPro" id="IPR053713">
    <property type="entry name" value="Bact_OM_Channel_sf"/>
</dbReference>
<dbReference type="Gene3D" id="2.40.160.40">
    <property type="entry name" value="monomeric porin ompg"/>
    <property type="match status" value="1"/>
</dbReference>
<comment type="caution">
    <text evidence="3">The sequence shown here is derived from an EMBL/GenBank/DDBJ whole genome shotgun (WGS) entry which is preliminary data.</text>
</comment>
<protein>
    <recommendedName>
        <fullName evidence="5">Porin</fullName>
    </recommendedName>
</protein>
<feature type="signal peptide" evidence="2">
    <location>
        <begin position="1"/>
        <end position="21"/>
    </location>
</feature>
<dbReference type="Proteomes" id="UP001170624">
    <property type="component" value="Unassembled WGS sequence"/>
</dbReference>
<proteinExistence type="predicted"/>
<evidence type="ECO:0000256" key="1">
    <source>
        <dbReference type="ARBA" id="ARBA00022729"/>
    </source>
</evidence>
<evidence type="ECO:0008006" key="5">
    <source>
        <dbReference type="Google" id="ProtNLM"/>
    </source>
</evidence>
<sequence length="219" mass="24497">MNKSKSVLLIVVALFSSNILADDKLSGLLEFDHKFNTSGLAEPAVTGYKVGVGYDGFNASFKSLSQSTETNLSYQFNKDGLVQFTPELEYEQKNNAVNVAKAGLTVSGSPFEGLFDNGFRVRADIETEKTNSERSKQLRLDYYAGKQLDVFYAQAKVIGVKEMNNTIGKNLHKDQWVNLEARVTMTEYDFMPFVELSSEYSQVTKGYETYAKLGATYNF</sequence>
<evidence type="ECO:0000256" key="2">
    <source>
        <dbReference type="SAM" id="SignalP"/>
    </source>
</evidence>
<dbReference type="EMBL" id="JAUOPU010000002">
    <property type="protein sequence ID" value="MDO6541544.1"/>
    <property type="molecule type" value="Genomic_DNA"/>
</dbReference>
<dbReference type="AlphaFoldDB" id="A0AAW7Y284"/>
<gene>
    <name evidence="3" type="ORF">Q4568_03315</name>
</gene>
<name>A0AAW7Y284_9GAMM</name>
<evidence type="ECO:0000313" key="4">
    <source>
        <dbReference type="Proteomes" id="UP001170624"/>
    </source>
</evidence>
<feature type="chain" id="PRO_5043510534" description="Porin" evidence="2">
    <location>
        <begin position="22"/>
        <end position="219"/>
    </location>
</feature>
<keyword evidence="1 2" id="KW-0732">Signal</keyword>
<dbReference type="RefSeq" id="WP_062692335.1">
    <property type="nucleotide sequence ID" value="NZ_JAUOPU010000002.1"/>
</dbReference>
<organism evidence="3 4">
    <name type="scientific">Photobacterium sanguinicancri</name>
    <dbReference type="NCBI Taxonomy" id="875932"/>
    <lineage>
        <taxon>Bacteria</taxon>
        <taxon>Pseudomonadati</taxon>
        <taxon>Pseudomonadota</taxon>
        <taxon>Gammaproteobacteria</taxon>
        <taxon>Vibrionales</taxon>
        <taxon>Vibrionaceae</taxon>
        <taxon>Photobacterium</taxon>
    </lineage>
</organism>